<organism evidence="3">
    <name type="scientific">marine metagenome</name>
    <dbReference type="NCBI Taxonomy" id="408172"/>
    <lineage>
        <taxon>unclassified sequences</taxon>
        <taxon>metagenomes</taxon>
        <taxon>ecological metagenomes</taxon>
    </lineage>
</organism>
<evidence type="ECO:0000259" key="2">
    <source>
        <dbReference type="Pfam" id="PF02771"/>
    </source>
</evidence>
<evidence type="ECO:0000313" key="3">
    <source>
        <dbReference type="EMBL" id="SVB75463.1"/>
    </source>
</evidence>
<reference evidence="3" key="1">
    <citation type="submission" date="2018-05" db="EMBL/GenBank/DDBJ databases">
        <authorList>
            <person name="Lanie J.A."/>
            <person name="Ng W.-L."/>
            <person name="Kazmierczak K.M."/>
            <person name="Andrzejewski T.M."/>
            <person name="Davidsen T.M."/>
            <person name="Wayne K.J."/>
            <person name="Tettelin H."/>
            <person name="Glass J.I."/>
            <person name="Rusch D."/>
            <person name="Podicherti R."/>
            <person name="Tsui H.-C.T."/>
            <person name="Winkler M.E."/>
        </authorList>
    </citation>
    <scope>NUCLEOTIDE SEQUENCE</scope>
</reference>
<accession>A0A382GLI5</accession>
<sequence>MSHFVPPVKDMIFVLDQFIGLDQLSNIRGFDEIDKEFLESIYDSASEIASEVIAPTNVDGDRIGVSLEKGKVSVPRGYKEAYAAYVSGGWPTLSCNPEFGGQGLPSLVSMPVNEMVMAANFSWAHLVLLTNSVVRAVGAHAEPSLKDLFLKKLIAGEYSGTMVLTEPQAGSDLSALNTSAVPNGDHYKITGQKIFITWGEHDLSENIIHMVLARLPDAPEGVKGISLFLVPKYLVNEDRSLGERNSLEAVS</sequence>
<dbReference type="GO" id="GO:0016627">
    <property type="term" value="F:oxidoreductase activity, acting on the CH-CH group of donors"/>
    <property type="evidence" value="ECO:0007669"/>
    <property type="project" value="InterPro"/>
</dbReference>
<gene>
    <name evidence="3" type="ORF">METZ01_LOCUS228317</name>
</gene>
<dbReference type="PANTHER" id="PTHR42803">
    <property type="entry name" value="ACYL-COA DEHYDROGENASE"/>
    <property type="match status" value="1"/>
</dbReference>
<evidence type="ECO:0000259" key="1">
    <source>
        <dbReference type="Pfam" id="PF02770"/>
    </source>
</evidence>
<name>A0A382GLI5_9ZZZZ</name>
<dbReference type="Gene3D" id="1.10.540.10">
    <property type="entry name" value="Acyl-CoA dehydrogenase/oxidase, N-terminal domain"/>
    <property type="match status" value="1"/>
</dbReference>
<dbReference type="InterPro" id="IPR006091">
    <property type="entry name" value="Acyl-CoA_Oxase/DH_mid-dom"/>
</dbReference>
<dbReference type="Gene3D" id="2.40.110.10">
    <property type="entry name" value="Butyryl-CoA Dehydrogenase, subunit A, domain 2"/>
    <property type="match status" value="1"/>
</dbReference>
<feature type="non-terminal residue" evidence="3">
    <location>
        <position position="251"/>
    </location>
</feature>
<dbReference type="AlphaFoldDB" id="A0A382GLI5"/>
<dbReference type="InterPro" id="IPR009100">
    <property type="entry name" value="AcylCoA_DH/oxidase_NM_dom_sf"/>
</dbReference>
<dbReference type="GO" id="GO:0050660">
    <property type="term" value="F:flavin adenine dinucleotide binding"/>
    <property type="evidence" value="ECO:0007669"/>
    <property type="project" value="InterPro"/>
</dbReference>
<feature type="domain" description="Acyl-CoA oxidase/dehydrogenase middle" evidence="1">
    <location>
        <begin position="162"/>
        <end position="232"/>
    </location>
</feature>
<dbReference type="Pfam" id="PF02770">
    <property type="entry name" value="Acyl-CoA_dh_M"/>
    <property type="match status" value="1"/>
</dbReference>
<dbReference type="InterPro" id="IPR013786">
    <property type="entry name" value="AcylCoA_DH/ox_N"/>
</dbReference>
<dbReference type="InterPro" id="IPR052166">
    <property type="entry name" value="Diverse_Acyl-CoA_DH"/>
</dbReference>
<protein>
    <recommendedName>
        <fullName evidence="4">Acyl-CoA oxidase/dehydrogenase middle domain-containing protein</fullName>
    </recommendedName>
</protein>
<dbReference type="Pfam" id="PF02771">
    <property type="entry name" value="Acyl-CoA_dh_N"/>
    <property type="match status" value="1"/>
</dbReference>
<dbReference type="InterPro" id="IPR037069">
    <property type="entry name" value="AcylCoA_DH/ox_N_sf"/>
</dbReference>
<evidence type="ECO:0008006" key="4">
    <source>
        <dbReference type="Google" id="ProtNLM"/>
    </source>
</evidence>
<feature type="domain" description="Acyl-CoA dehydrogenase/oxidase N-terminal" evidence="2">
    <location>
        <begin position="40"/>
        <end position="157"/>
    </location>
</feature>
<dbReference type="EMBL" id="UINC01055969">
    <property type="protein sequence ID" value="SVB75463.1"/>
    <property type="molecule type" value="Genomic_DNA"/>
</dbReference>
<dbReference type="PANTHER" id="PTHR42803:SF1">
    <property type="entry name" value="BROAD-SPECIFICITY LINEAR ACYL-COA DEHYDROGENASE FADE5"/>
    <property type="match status" value="1"/>
</dbReference>
<proteinExistence type="predicted"/>
<dbReference type="SUPFAM" id="SSF56645">
    <property type="entry name" value="Acyl-CoA dehydrogenase NM domain-like"/>
    <property type="match status" value="1"/>
</dbReference>
<dbReference type="InterPro" id="IPR046373">
    <property type="entry name" value="Acyl-CoA_Oxase/DH_mid-dom_sf"/>
</dbReference>